<comment type="caution">
    <text evidence="1">The sequence shown here is derived from an EMBL/GenBank/DDBJ whole genome shotgun (WGS) entry which is preliminary data.</text>
</comment>
<feature type="non-terminal residue" evidence="1">
    <location>
        <position position="1"/>
    </location>
</feature>
<reference evidence="1" key="1">
    <citation type="submission" date="2023-03" db="EMBL/GenBank/DDBJ databases">
        <title>Massive genome expansion in bonnet fungi (Mycena s.s.) driven by repeated elements and novel gene families across ecological guilds.</title>
        <authorList>
            <consortium name="Lawrence Berkeley National Laboratory"/>
            <person name="Harder C.B."/>
            <person name="Miyauchi S."/>
            <person name="Viragh M."/>
            <person name="Kuo A."/>
            <person name="Thoen E."/>
            <person name="Andreopoulos B."/>
            <person name="Lu D."/>
            <person name="Skrede I."/>
            <person name="Drula E."/>
            <person name="Henrissat B."/>
            <person name="Morin E."/>
            <person name="Kohler A."/>
            <person name="Barry K."/>
            <person name="LaButti K."/>
            <person name="Morin E."/>
            <person name="Salamov A."/>
            <person name="Lipzen A."/>
            <person name="Mereny Z."/>
            <person name="Hegedus B."/>
            <person name="Baldrian P."/>
            <person name="Stursova M."/>
            <person name="Weitz H."/>
            <person name="Taylor A."/>
            <person name="Grigoriev I.V."/>
            <person name="Nagy L.G."/>
            <person name="Martin F."/>
            <person name="Kauserud H."/>
        </authorList>
    </citation>
    <scope>NUCLEOTIDE SEQUENCE</scope>
    <source>
        <strain evidence="1">CBHHK188m</strain>
    </source>
</reference>
<dbReference type="Proteomes" id="UP001215280">
    <property type="component" value="Unassembled WGS sequence"/>
</dbReference>
<name>A0AAD7NGJ7_9AGAR</name>
<sequence length="407" mass="46746">GDPGSPHLWNLFMSDFILAHHPEDIELNGVPITNIEHADDILTACSCPSGFQMHLRDSQLWADDNGCETSKPKCLIQVFGPKQKTNPCFHLGGHYVQQVQKACYLGIWFETGTKFIWREQYRMKAKKATTAANVILGLERFVGTLPAWDMRTLYMARVDPYLIAGCEVCLDIQDKSLKLLEKVQLKFLRRMLGVGSRCLKAVLFSETGIWPIKYRRLYLALKNLCHLLGLRDSDRPAWNALQESIALARAKQISWMTDLRILLGSLYVPVELDISVDLDVSAVQSAMQAVKKSMEAWIDNEIVTSSRTDLLEGRLERDKDTGKLVKKTLDFRHYLRVKTADHRRALTRMILSSHSLAVERRRWTERGKSIVPREWRLCRFCEESVEDPAHAMFLCDHPELMQVRESF</sequence>
<proteinExistence type="predicted"/>
<keyword evidence="2" id="KW-1185">Reference proteome</keyword>
<evidence type="ECO:0008006" key="3">
    <source>
        <dbReference type="Google" id="ProtNLM"/>
    </source>
</evidence>
<evidence type="ECO:0000313" key="2">
    <source>
        <dbReference type="Proteomes" id="UP001215280"/>
    </source>
</evidence>
<organism evidence="1 2">
    <name type="scientific">Mycena maculata</name>
    <dbReference type="NCBI Taxonomy" id="230809"/>
    <lineage>
        <taxon>Eukaryota</taxon>
        <taxon>Fungi</taxon>
        <taxon>Dikarya</taxon>
        <taxon>Basidiomycota</taxon>
        <taxon>Agaricomycotina</taxon>
        <taxon>Agaricomycetes</taxon>
        <taxon>Agaricomycetidae</taxon>
        <taxon>Agaricales</taxon>
        <taxon>Marasmiineae</taxon>
        <taxon>Mycenaceae</taxon>
        <taxon>Mycena</taxon>
    </lineage>
</organism>
<dbReference type="AlphaFoldDB" id="A0AAD7NGJ7"/>
<protein>
    <recommendedName>
        <fullName evidence="3">Reverse transcriptase domain-containing protein</fullName>
    </recommendedName>
</protein>
<feature type="non-terminal residue" evidence="1">
    <location>
        <position position="407"/>
    </location>
</feature>
<accession>A0AAD7NGJ7</accession>
<evidence type="ECO:0000313" key="1">
    <source>
        <dbReference type="EMBL" id="KAJ7760064.1"/>
    </source>
</evidence>
<dbReference type="EMBL" id="JARJLG010000050">
    <property type="protein sequence ID" value="KAJ7760064.1"/>
    <property type="molecule type" value="Genomic_DNA"/>
</dbReference>
<gene>
    <name evidence="1" type="ORF">DFH07DRAFT_691165</name>
</gene>